<dbReference type="SUPFAM" id="SSF53448">
    <property type="entry name" value="Nucleotide-diphospho-sugar transferases"/>
    <property type="match status" value="1"/>
</dbReference>
<comment type="subcellular location">
    <subcellularLocation>
        <location evidence="8">Cytoplasm</location>
    </subcellularLocation>
</comment>
<dbReference type="PANTHER" id="PTHR19136">
    <property type="entry name" value="MOLYBDENUM COFACTOR GUANYLYLTRANSFERASE"/>
    <property type="match status" value="1"/>
</dbReference>
<feature type="binding site" evidence="8">
    <location>
        <begin position="35"/>
        <end position="37"/>
    </location>
    <ligand>
        <name>GTP</name>
        <dbReference type="ChEBI" id="CHEBI:37565"/>
    </ligand>
</feature>
<dbReference type="Pfam" id="PF12804">
    <property type="entry name" value="NTP_transf_3"/>
    <property type="match status" value="1"/>
</dbReference>
<comment type="caution">
    <text evidence="8">Lacks conserved residue(s) required for the propagation of feature annotation.</text>
</comment>
<keyword evidence="11" id="KW-0548">Nucleotidyltransferase</keyword>
<dbReference type="InterPro" id="IPR013482">
    <property type="entry name" value="Molybde_CF_guanTrfase"/>
</dbReference>
<comment type="domain">
    <text evidence="8">The N-terminal domain determines nucleotide recognition and specific binding, while the C-terminal domain determines the specific binding to the target protein.</text>
</comment>
<sequence length="221" mass="24699">MHPGHAFAASGLAEAPKPPDSHSSGGRPMISGAVLAGGQSRRFGRNKCLETFRGKRLIDRAVESLAESASLVLLVANELEPYLNVDARLVRDVIPRQGPLGGIYTALLFSPYPRVFVKAADMPFLEPRLARRLLTIDEKADVVVPVLEGEYEPLLAVYHARCIPLIARTLEEGERRIVGFYRRARVKRIEEEAWRPFDPDGRSFWNVNTAEDLERILAFEP</sequence>
<dbReference type="GO" id="GO:0046872">
    <property type="term" value="F:metal ion binding"/>
    <property type="evidence" value="ECO:0007669"/>
    <property type="project" value="UniProtKB-KW"/>
</dbReference>
<dbReference type="GO" id="GO:0005525">
    <property type="term" value="F:GTP binding"/>
    <property type="evidence" value="ECO:0007669"/>
    <property type="project" value="UniProtKB-UniRule"/>
</dbReference>
<gene>
    <name evidence="8" type="primary">mobA</name>
    <name evidence="11" type="ORF">FDQ92_08470</name>
</gene>
<dbReference type="GO" id="GO:0005737">
    <property type="term" value="C:cytoplasm"/>
    <property type="evidence" value="ECO:0007669"/>
    <property type="project" value="UniProtKB-SubCell"/>
</dbReference>
<evidence type="ECO:0000256" key="9">
    <source>
        <dbReference type="SAM" id="MobiDB-lite"/>
    </source>
</evidence>
<accession>A0A4P8L2W9</accession>
<dbReference type="GO" id="GO:0006777">
    <property type="term" value="P:Mo-molybdopterin cofactor biosynthetic process"/>
    <property type="evidence" value="ECO:0007669"/>
    <property type="project" value="UniProtKB-KW"/>
</dbReference>
<dbReference type="OrthoDB" id="9788394at2"/>
<dbReference type="Gene3D" id="3.90.550.10">
    <property type="entry name" value="Spore Coat Polysaccharide Biosynthesis Protein SpsA, Chain A"/>
    <property type="match status" value="1"/>
</dbReference>
<feature type="binding site" evidence="8">
    <location>
        <position position="121"/>
    </location>
    <ligand>
        <name>Mg(2+)</name>
        <dbReference type="ChEBI" id="CHEBI:18420"/>
    </ligand>
</feature>
<dbReference type="InterPro" id="IPR025877">
    <property type="entry name" value="MobA-like_NTP_Trfase"/>
</dbReference>
<feature type="binding site" evidence="8">
    <location>
        <position position="92"/>
    </location>
    <ligand>
        <name>GTP</name>
        <dbReference type="ChEBI" id="CHEBI:37565"/>
    </ligand>
</feature>
<keyword evidence="12" id="KW-1185">Reference proteome</keyword>
<evidence type="ECO:0000256" key="5">
    <source>
        <dbReference type="ARBA" id="ARBA00022842"/>
    </source>
</evidence>
<keyword evidence="6 8" id="KW-0342">GTP-binding</keyword>
<dbReference type="Proteomes" id="UP000298602">
    <property type="component" value="Chromosome"/>
</dbReference>
<feature type="region of interest" description="Disordered" evidence="9">
    <location>
        <begin position="1"/>
        <end position="31"/>
    </location>
</feature>
<dbReference type="CDD" id="cd02503">
    <property type="entry name" value="MobA"/>
    <property type="match status" value="1"/>
</dbReference>
<dbReference type="GO" id="GO:0061603">
    <property type="term" value="F:molybdenum cofactor guanylyltransferase activity"/>
    <property type="evidence" value="ECO:0007669"/>
    <property type="project" value="UniProtKB-EC"/>
</dbReference>
<evidence type="ECO:0000259" key="10">
    <source>
        <dbReference type="Pfam" id="PF12804"/>
    </source>
</evidence>
<evidence type="ECO:0000313" key="11">
    <source>
        <dbReference type="EMBL" id="QCQ22189.1"/>
    </source>
</evidence>
<evidence type="ECO:0000256" key="1">
    <source>
        <dbReference type="ARBA" id="ARBA00022490"/>
    </source>
</evidence>
<evidence type="ECO:0000256" key="4">
    <source>
        <dbReference type="ARBA" id="ARBA00022741"/>
    </source>
</evidence>
<dbReference type="EMBL" id="CP040098">
    <property type="protein sequence ID" value="QCQ22189.1"/>
    <property type="molecule type" value="Genomic_DNA"/>
</dbReference>
<feature type="domain" description="MobA-like NTP transferase" evidence="10">
    <location>
        <begin position="32"/>
        <end position="179"/>
    </location>
</feature>
<dbReference type="EC" id="2.7.7.77" evidence="8"/>
<comment type="catalytic activity">
    <reaction evidence="8">
        <text>Mo-molybdopterin + GTP + H(+) = Mo-molybdopterin guanine dinucleotide + diphosphate</text>
        <dbReference type="Rhea" id="RHEA:34243"/>
        <dbReference type="ChEBI" id="CHEBI:15378"/>
        <dbReference type="ChEBI" id="CHEBI:33019"/>
        <dbReference type="ChEBI" id="CHEBI:37565"/>
        <dbReference type="ChEBI" id="CHEBI:71302"/>
        <dbReference type="ChEBI" id="CHEBI:71310"/>
        <dbReference type="EC" id="2.7.7.77"/>
    </reaction>
</comment>
<name>A0A4P8L2W9_9BACT</name>
<keyword evidence="2 8" id="KW-0808">Transferase</keyword>
<comment type="cofactor">
    <cofactor evidence="8">
        <name>Mg(2+)</name>
        <dbReference type="ChEBI" id="CHEBI:18420"/>
    </cofactor>
</comment>
<comment type="function">
    <text evidence="8">Transfers a GMP moiety from GTP to Mo-molybdopterin (Mo-MPT) cofactor (Moco or molybdenum cofactor) to form Mo-molybdopterin guanine dinucleotide (Mo-MGD) cofactor.</text>
</comment>
<feature type="binding site" evidence="8">
    <location>
        <position position="47"/>
    </location>
    <ligand>
        <name>GTP</name>
        <dbReference type="ChEBI" id="CHEBI:37565"/>
    </ligand>
</feature>
<keyword evidence="7 8" id="KW-0501">Molybdenum cofactor biosynthesis</keyword>
<feature type="binding site" evidence="8">
    <location>
        <position position="121"/>
    </location>
    <ligand>
        <name>GTP</name>
        <dbReference type="ChEBI" id="CHEBI:37565"/>
    </ligand>
</feature>
<evidence type="ECO:0000313" key="12">
    <source>
        <dbReference type="Proteomes" id="UP000298602"/>
    </source>
</evidence>
<dbReference type="InterPro" id="IPR029044">
    <property type="entry name" value="Nucleotide-diphossugar_trans"/>
</dbReference>
<evidence type="ECO:0000256" key="2">
    <source>
        <dbReference type="ARBA" id="ARBA00022679"/>
    </source>
</evidence>
<keyword evidence="5 8" id="KW-0460">Magnesium</keyword>
<keyword evidence="3 8" id="KW-0479">Metal-binding</keyword>
<proteinExistence type="inferred from homology"/>
<dbReference type="PANTHER" id="PTHR19136:SF81">
    <property type="entry name" value="MOLYBDENUM COFACTOR GUANYLYLTRANSFERASE"/>
    <property type="match status" value="1"/>
</dbReference>
<keyword evidence="1 8" id="KW-0963">Cytoplasm</keyword>
<reference evidence="11 12" key="2">
    <citation type="submission" date="2019-05" db="EMBL/GenBank/DDBJ databases">
        <authorList>
            <person name="Suflita J.M."/>
            <person name="Marks C.R."/>
        </authorList>
    </citation>
    <scope>NUCLEOTIDE SEQUENCE [LARGE SCALE GENOMIC DNA]</scope>
    <source>
        <strain evidence="11 12">ALDC</strain>
    </source>
</reference>
<dbReference type="KEGG" id="dax:FDQ92_08470"/>
<organism evidence="11 12">
    <name type="scientific">Desulfoglaeba alkanexedens ALDC</name>
    <dbReference type="NCBI Taxonomy" id="980445"/>
    <lineage>
        <taxon>Bacteria</taxon>
        <taxon>Pseudomonadati</taxon>
        <taxon>Thermodesulfobacteriota</taxon>
        <taxon>Syntrophobacteria</taxon>
        <taxon>Syntrophobacterales</taxon>
        <taxon>Syntrophobacteraceae</taxon>
        <taxon>Desulfoglaeba</taxon>
    </lineage>
</organism>
<dbReference type="AlphaFoldDB" id="A0A4P8L2W9"/>
<evidence type="ECO:0000256" key="6">
    <source>
        <dbReference type="ARBA" id="ARBA00023134"/>
    </source>
</evidence>
<evidence type="ECO:0000256" key="3">
    <source>
        <dbReference type="ARBA" id="ARBA00022723"/>
    </source>
</evidence>
<evidence type="ECO:0000256" key="8">
    <source>
        <dbReference type="HAMAP-Rule" id="MF_00316"/>
    </source>
</evidence>
<keyword evidence="4 8" id="KW-0547">Nucleotide-binding</keyword>
<protein>
    <recommendedName>
        <fullName evidence="8">Probable molybdenum cofactor guanylyltransferase</fullName>
        <shortName evidence="8">MoCo guanylyltransferase</shortName>
        <ecNumber evidence="8">2.7.7.77</ecNumber>
    </recommendedName>
    <alternativeName>
        <fullName evidence="8">GTP:molybdopterin guanylyltransferase</fullName>
    </alternativeName>
    <alternativeName>
        <fullName evidence="8">Mo-MPT guanylyltransferase</fullName>
    </alternativeName>
    <alternativeName>
        <fullName evidence="8">Molybdopterin guanylyltransferase</fullName>
    </alternativeName>
    <alternativeName>
        <fullName evidence="8">Molybdopterin-guanine dinucleotide synthase</fullName>
        <shortName evidence="8">MGD synthase</shortName>
    </alternativeName>
</protein>
<reference evidence="11 12" key="1">
    <citation type="submission" date="2019-05" db="EMBL/GenBank/DDBJ databases">
        <title>The Complete Genome Sequence of the n-alkane-degrading Desulfoglaeba alkanexedens ALDC reveals multiple alkylsuccinate synthase gene clusters.</title>
        <authorList>
            <person name="Callaghan A.V."/>
            <person name="Davidova I.A."/>
            <person name="Duncan K.E."/>
            <person name="Morris B."/>
            <person name="McInerney M.J."/>
        </authorList>
    </citation>
    <scope>NUCLEOTIDE SEQUENCE [LARGE SCALE GENOMIC DNA]</scope>
    <source>
        <strain evidence="11 12">ALDC</strain>
    </source>
</reference>
<evidence type="ECO:0000256" key="7">
    <source>
        <dbReference type="ARBA" id="ARBA00023150"/>
    </source>
</evidence>
<comment type="similarity">
    <text evidence="8">Belongs to the MobA family.</text>
</comment>
<dbReference type="HAMAP" id="MF_00316">
    <property type="entry name" value="MobA"/>
    <property type="match status" value="1"/>
</dbReference>